<dbReference type="InterPro" id="IPR013324">
    <property type="entry name" value="RNA_pol_sigma_r3/r4-like"/>
</dbReference>
<dbReference type="InterPro" id="IPR013325">
    <property type="entry name" value="RNA_pol_sigma_r2"/>
</dbReference>
<evidence type="ECO:0000256" key="1">
    <source>
        <dbReference type="ARBA" id="ARBA00010641"/>
    </source>
</evidence>
<dbReference type="AlphaFoldDB" id="A0A494VTT4"/>
<dbReference type="GO" id="GO:0003677">
    <property type="term" value="F:DNA binding"/>
    <property type="evidence" value="ECO:0007669"/>
    <property type="project" value="InterPro"/>
</dbReference>
<dbReference type="SUPFAM" id="SSF88946">
    <property type="entry name" value="Sigma2 domain of RNA polymerase sigma factors"/>
    <property type="match status" value="1"/>
</dbReference>
<comment type="similarity">
    <text evidence="1">Belongs to the sigma-70 factor family. ECF subfamily.</text>
</comment>
<accession>A0A494VTT4</accession>
<organism evidence="7 8">
    <name type="scientific">Mucilaginibacter celer</name>
    <dbReference type="NCBI Taxonomy" id="2305508"/>
    <lineage>
        <taxon>Bacteria</taxon>
        <taxon>Pseudomonadati</taxon>
        <taxon>Bacteroidota</taxon>
        <taxon>Sphingobacteriia</taxon>
        <taxon>Sphingobacteriales</taxon>
        <taxon>Sphingobacteriaceae</taxon>
        <taxon>Mucilaginibacter</taxon>
    </lineage>
</organism>
<dbReference type="GO" id="GO:0006352">
    <property type="term" value="P:DNA-templated transcription initiation"/>
    <property type="evidence" value="ECO:0007669"/>
    <property type="project" value="InterPro"/>
</dbReference>
<dbReference type="EMBL" id="CP032869">
    <property type="protein sequence ID" value="AYL94352.1"/>
    <property type="molecule type" value="Genomic_DNA"/>
</dbReference>
<dbReference type="InterPro" id="IPR013249">
    <property type="entry name" value="RNA_pol_sigma70_r4_t2"/>
</dbReference>
<evidence type="ECO:0000256" key="2">
    <source>
        <dbReference type="ARBA" id="ARBA00023015"/>
    </source>
</evidence>
<keyword evidence="8" id="KW-1185">Reference proteome</keyword>
<dbReference type="Pfam" id="PF08281">
    <property type="entry name" value="Sigma70_r4_2"/>
    <property type="match status" value="1"/>
</dbReference>
<dbReference type="InterPro" id="IPR036388">
    <property type="entry name" value="WH-like_DNA-bd_sf"/>
</dbReference>
<dbReference type="RefSeq" id="WP_119408071.1">
    <property type="nucleotide sequence ID" value="NZ_CP032869.1"/>
</dbReference>
<feature type="domain" description="RNA polymerase sigma factor 70 region 4 type 2" evidence="6">
    <location>
        <begin position="123"/>
        <end position="173"/>
    </location>
</feature>
<protein>
    <submittedName>
        <fullName evidence="7">Sigma-70 family RNA polymerase sigma factor</fullName>
    </submittedName>
</protein>
<dbReference type="GO" id="GO:0016987">
    <property type="term" value="F:sigma factor activity"/>
    <property type="evidence" value="ECO:0007669"/>
    <property type="project" value="UniProtKB-KW"/>
</dbReference>
<dbReference type="InterPro" id="IPR007627">
    <property type="entry name" value="RNA_pol_sigma70_r2"/>
</dbReference>
<dbReference type="Proteomes" id="UP000270046">
    <property type="component" value="Chromosome"/>
</dbReference>
<dbReference type="KEGG" id="muh:HYN43_003145"/>
<keyword evidence="3" id="KW-0731">Sigma factor</keyword>
<dbReference type="OrthoDB" id="659569at2"/>
<evidence type="ECO:0000313" key="7">
    <source>
        <dbReference type="EMBL" id="AYL94352.1"/>
    </source>
</evidence>
<dbReference type="PANTHER" id="PTHR43133:SF46">
    <property type="entry name" value="RNA POLYMERASE SIGMA-70 FACTOR ECF SUBFAMILY"/>
    <property type="match status" value="1"/>
</dbReference>
<evidence type="ECO:0000259" key="6">
    <source>
        <dbReference type="Pfam" id="PF08281"/>
    </source>
</evidence>
<dbReference type="Gene3D" id="1.10.10.10">
    <property type="entry name" value="Winged helix-like DNA-binding domain superfamily/Winged helix DNA-binding domain"/>
    <property type="match status" value="1"/>
</dbReference>
<dbReference type="NCBIfam" id="TIGR02937">
    <property type="entry name" value="sigma70-ECF"/>
    <property type="match status" value="1"/>
</dbReference>
<keyword evidence="4" id="KW-0804">Transcription</keyword>
<evidence type="ECO:0000259" key="5">
    <source>
        <dbReference type="Pfam" id="PF04542"/>
    </source>
</evidence>
<dbReference type="PANTHER" id="PTHR43133">
    <property type="entry name" value="RNA POLYMERASE ECF-TYPE SIGMA FACTO"/>
    <property type="match status" value="1"/>
</dbReference>
<gene>
    <name evidence="7" type="ORF">HYN43_003145</name>
</gene>
<dbReference type="Pfam" id="PF04542">
    <property type="entry name" value="Sigma70_r2"/>
    <property type="match status" value="1"/>
</dbReference>
<dbReference type="InterPro" id="IPR014284">
    <property type="entry name" value="RNA_pol_sigma-70_dom"/>
</dbReference>
<dbReference type="Gene3D" id="1.10.1740.10">
    <property type="match status" value="1"/>
</dbReference>
<dbReference type="SUPFAM" id="SSF88659">
    <property type="entry name" value="Sigma3 and sigma4 domains of RNA polymerase sigma factors"/>
    <property type="match status" value="1"/>
</dbReference>
<proteinExistence type="inferred from homology"/>
<reference evidence="7 8" key="1">
    <citation type="submission" date="2018-10" db="EMBL/GenBank/DDBJ databases">
        <title>Genome sequencing of Mucilaginibacter sp. HYN0043.</title>
        <authorList>
            <person name="Kim M."/>
            <person name="Yi H."/>
        </authorList>
    </citation>
    <scope>NUCLEOTIDE SEQUENCE [LARGE SCALE GENOMIC DNA]</scope>
    <source>
        <strain evidence="7 8">HYN0043</strain>
    </source>
</reference>
<sequence>MRDYYNYSDHELISLLNLEDQRAFATIYDRYWSMLVNYVYGLTRSEDDAVDIVQELFVSVWNRRLSFSLDGALSAYLVKSARYSSLRTLTRDANRTAFIERLSRRIEQFHVDPEHIDVRRLAECIDKAVSSLPAKMQRIYLMSRDEQLSHKEIARALGIAETTVKKQINNALKIIALKLNTRLTIMILAALIKKVFLFH</sequence>
<dbReference type="InterPro" id="IPR039425">
    <property type="entry name" value="RNA_pol_sigma-70-like"/>
</dbReference>
<keyword evidence="2" id="KW-0805">Transcription regulation</keyword>
<feature type="domain" description="RNA polymerase sigma-70 region 2" evidence="5">
    <location>
        <begin position="27"/>
        <end position="92"/>
    </location>
</feature>
<name>A0A494VTT4_9SPHI</name>
<evidence type="ECO:0000256" key="3">
    <source>
        <dbReference type="ARBA" id="ARBA00023082"/>
    </source>
</evidence>
<evidence type="ECO:0000313" key="8">
    <source>
        <dbReference type="Proteomes" id="UP000270046"/>
    </source>
</evidence>
<evidence type="ECO:0000256" key="4">
    <source>
        <dbReference type="ARBA" id="ARBA00023163"/>
    </source>
</evidence>